<protein>
    <submittedName>
        <fullName evidence="2">Uncharacterized protein</fullName>
    </submittedName>
</protein>
<gene>
    <name evidence="2" type="ORF">TIFTF001_025815</name>
</gene>
<evidence type="ECO:0000256" key="1">
    <source>
        <dbReference type="SAM" id="MobiDB-lite"/>
    </source>
</evidence>
<comment type="caution">
    <text evidence="2">The sequence shown here is derived from an EMBL/GenBank/DDBJ whole genome shotgun (WGS) entry which is preliminary data.</text>
</comment>
<evidence type="ECO:0000313" key="3">
    <source>
        <dbReference type="Proteomes" id="UP001187192"/>
    </source>
</evidence>
<feature type="region of interest" description="Disordered" evidence="1">
    <location>
        <begin position="102"/>
        <end position="136"/>
    </location>
</feature>
<evidence type="ECO:0000313" key="2">
    <source>
        <dbReference type="EMBL" id="GMN56702.1"/>
    </source>
</evidence>
<dbReference type="EMBL" id="BTGU01000065">
    <property type="protein sequence ID" value="GMN56702.1"/>
    <property type="molecule type" value="Genomic_DNA"/>
</dbReference>
<organism evidence="2 3">
    <name type="scientific">Ficus carica</name>
    <name type="common">Common fig</name>
    <dbReference type="NCBI Taxonomy" id="3494"/>
    <lineage>
        <taxon>Eukaryota</taxon>
        <taxon>Viridiplantae</taxon>
        <taxon>Streptophyta</taxon>
        <taxon>Embryophyta</taxon>
        <taxon>Tracheophyta</taxon>
        <taxon>Spermatophyta</taxon>
        <taxon>Magnoliopsida</taxon>
        <taxon>eudicotyledons</taxon>
        <taxon>Gunneridae</taxon>
        <taxon>Pentapetalae</taxon>
        <taxon>rosids</taxon>
        <taxon>fabids</taxon>
        <taxon>Rosales</taxon>
        <taxon>Moraceae</taxon>
        <taxon>Ficeae</taxon>
        <taxon>Ficus</taxon>
    </lineage>
</organism>
<dbReference type="AlphaFoldDB" id="A0AA88ANJ9"/>
<proteinExistence type="predicted"/>
<dbReference type="Proteomes" id="UP001187192">
    <property type="component" value="Unassembled WGS sequence"/>
</dbReference>
<keyword evidence="3" id="KW-1185">Reference proteome</keyword>
<accession>A0AA88ANJ9</accession>
<sequence length="136" mass="14553">MSSPDIRCWSRVVMVWRWDGGDGADAAMGRPLLTARRRSGASAVKGGRRLVSVGRRKVRSPFGFLPPQIPLISVAGHCNFDTADWKRIVTLTPAMAWRGDGGDGAGAAMGRQRPADGAVKEGHRLVSVGRRNATSS</sequence>
<name>A0AA88ANJ9_FICCA</name>
<reference evidence="2" key="1">
    <citation type="submission" date="2023-07" db="EMBL/GenBank/DDBJ databases">
        <title>draft genome sequence of fig (Ficus carica).</title>
        <authorList>
            <person name="Takahashi T."/>
            <person name="Nishimura K."/>
        </authorList>
    </citation>
    <scope>NUCLEOTIDE SEQUENCE</scope>
</reference>